<dbReference type="PROSITE" id="PS50240">
    <property type="entry name" value="TRYPSIN_DOM"/>
    <property type="match status" value="1"/>
</dbReference>
<dbReference type="Gene3D" id="2.40.10.10">
    <property type="entry name" value="Trypsin-like serine proteases"/>
    <property type="match status" value="1"/>
</dbReference>
<dbReference type="Pfam" id="PF00089">
    <property type="entry name" value="Trypsin"/>
    <property type="match status" value="1"/>
</dbReference>
<evidence type="ECO:0000313" key="3">
    <source>
        <dbReference type="EMBL" id="CAL7944457.1"/>
    </source>
</evidence>
<dbReference type="InterPro" id="IPR043504">
    <property type="entry name" value="Peptidase_S1_PA_chymotrypsin"/>
</dbReference>
<dbReference type="InterPro" id="IPR018114">
    <property type="entry name" value="TRYPSIN_HIS"/>
</dbReference>
<feature type="region of interest" description="Disordered" evidence="1">
    <location>
        <begin position="192"/>
        <end position="234"/>
    </location>
</feature>
<dbReference type="Proteomes" id="UP001642520">
    <property type="component" value="Unassembled WGS sequence"/>
</dbReference>
<dbReference type="PANTHER" id="PTHR24260">
    <property type="match status" value="1"/>
</dbReference>
<gene>
    <name evidence="3" type="ORF">XYLVIOL_LOCUS6671</name>
</gene>
<dbReference type="SUPFAM" id="SSF50494">
    <property type="entry name" value="Trypsin-like serine proteases"/>
    <property type="match status" value="1"/>
</dbReference>
<dbReference type="InterPro" id="IPR001314">
    <property type="entry name" value="Peptidase_S1A"/>
</dbReference>
<dbReference type="InterPro" id="IPR051333">
    <property type="entry name" value="CLIP_Serine_Protease"/>
</dbReference>
<dbReference type="CDD" id="cd00190">
    <property type="entry name" value="Tryp_SPc"/>
    <property type="match status" value="1"/>
</dbReference>
<comment type="caution">
    <text evidence="3">The sequence shown here is derived from an EMBL/GenBank/DDBJ whole genome shotgun (WGS) entry which is preliminary data.</text>
</comment>
<dbReference type="PANTHER" id="PTHR24260:SF143">
    <property type="entry name" value="SERINE PROTEASE GD-LIKE PROTEIN"/>
    <property type="match status" value="1"/>
</dbReference>
<organism evidence="3 4">
    <name type="scientific">Xylocopa violacea</name>
    <name type="common">Violet carpenter bee</name>
    <name type="synonym">Apis violacea</name>
    <dbReference type="NCBI Taxonomy" id="135666"/>
    <lineage>
        <taxon>Eukaryota</taxon>
        <taxon>Metazoa</taxon>
        <taxon>Ecdysozoa</taxon>
        <taxon>Arthropoda</taxon>
        <taxon>Hexapoda</taxon>
        <taxon>Insecta</taxon>
        <taxon>Pterygota</taxon>
        <taxon>Neoptera</taxon>
        <taxon>Endopterygota</taxon>
        <taxon>Hymenoptera</taxon>
        <taxon>Apocrita</taxon>
        <taxon>Aculeata</taxon>
        <taxon>Apoidea</taxon>
        <taxon>Anthophila</taxon>
        <taxon>Apidae</taxon>
        <taxon>Xylocopa</taxon>
        <taxon>Xylocopa</taxon>
    </lineage>
</organism>
<dbReference type="Pfam" id="PF16030">
    <property type="entry name" value="GD_N"/>
    <property type="match status" value="1"/>
</dbReference>
<evidence type="ECO:0000256" key="1">
    <source>
        <dbReference type="SAM" id="MobiDB-lite"/>
    </source>
</evidence>
<feature type="domain" description="Peptidase S1" evidence="2">
    <location>
        <begin position="245"/>
        <end position="496"/>
    </location>
</feature>
<protein>
    <recommendedName>
        <fullName evidence="2">Peptidase S1 domain-containing protein</fullName>
    </recommendedName>
</protein>
<dbReference type="PROSITE" id="PS00134">
    <property type="entry name" value="TRYPSIN_HIS"/>
    <property type="match status" value="1"/>
</dbReference>
<proteinExistence type="predicted"/>
<sequence>MDISTRISRNDRNFRMIRDIIKAALLVYCLRLIVRVVGETSPCPNNFVYEEDPESKNFTGKVLVPSPPKGVPLRLSVVLSVPAVLSKYVGKLELAQSNDDVVKAIYDGGTLLYKVHFPLHRPIPTLKDIWLNDDHLCTGTRISAPYVTVIVLNHTLLPPGVTSPPDPTTPIPFKANNNVFLNNPKLNFGKPKTPVESRGNSPFLHPTSKPTTTTTTTTTTTPKTTTQPNYGECGRKNDDSINRLIVRGSSALPGQWPWLVAIFLVRREFEYRCSGSLVTNRHVITAAHCCQFQGMNIPVVTLLVSVGRYQLRNWMEDGSVTREVKQYKIHPDYNADSKSADADLAILSLREKVEFSELIRPICFWSGSTNLEDVVGKIGYVVGWGRDEYGNPYVSEPRQTKSPIVRQNVCLWSHPKIAQLSSNRTFCAGYRDGTGPCNGDSGSGFVMYNPNTERYYLRGIVSVSLKDVANSTCDLTQYIVYADVAKYRDWLMTEIASDNSPTDT</sequence>
<dbReference type="InterPro" id="IPR001254">
    <property type="entry name" value="Trypsin_dom"/>
</dbReference>
<evidence type="ECO:0000259" key="2">
    <source>
        <dbReference type="PROSITE" id="PS50240"/>
    </source>
</evidence>
<feature type="compositionally biased region" description="Low complexity" evidence="1">
    <location>
        <begin position="206"/>
        <end position="226"/>
    </location>
</feature>
<reference evidence="3 4" key="1">
    <citation type="submission" date="2024-08" db="EMBL/GenBank/DDBJ databases">
        <authorList>
            <person name="Will J Nash"/>
            <person name="Angela Man"/>
            <person name="Seanna McTaggart"/>
            <person name="Kendall Baker"/>
            <person name="Tom Barker"/>
            <person name="Leah Catchpole"/>
            <person name="Alex Durrant"/>
            <person name="Karim Gharbi"/>
            <person name="Naomi Irish"/>
            <person name="Gemy Kaithakottil"/>
            <person name="Debby Ku"/>
            <person name="Aaliyah Providence"/>
            <person name="Felix Shaw"/>
            <person name="David Swarbreck"/>
            <person name="Chris Watkins"/>
            <person name="Ann M. McCartney"/>
            <person name="Giulio Formenti"/>
            <person name="Alice Mouton"/>
            <person name="Noel Vella"/>
            <person name="Bjorn M von Reumont"/>
            <person name="Adriana Vella"/>
            <person name="Wilfried Haerty"/>
        </authorList>
    </citation>
    <scope>NUCLEOTIDE SEQUENCE [LARGE SCALE GENOMIC DNA]</scope>
</reference>
<dbReference type="InterPro" id="IPR009003">
    <property type="entry name" value="Peptidase_S1_PA"/>
</dbReference>
<evidence type="ECO:0000313" key="4">
    <source>
        <dbReference type="Proteomes" id="UP001642520"/>
    </source>
</evidence>
<keyword evidence="4" id="KW-1185">Reference proteome</keyword>
<dbReference type="EMBL" id="CAXAJV020001293">
    <property type="protein sequence ID" value="CAL7944457.1"/>
    <property type="molecule type" value="Genomic_DNA"/>
</dbReference>
<dbReference type="SMART" id="SM00020">
    <property type="entry name" value="Tryp_SPc"/>
    <property type="match status" value="1"/>
</dbReference>
<dbReference type="InterPro" id="IPR031986">
    <property type="entry name" value="GD_N"/>
</dbReference>
<name>A0ABP1NU52_XYLVO</name>
<dbReference type="PRINTS" id="PR00722">
    <property type="entry name" value="CHYMOTRYPSIN"/>
</dbReference>
<accession>A0ABP1NU52</accession>